<feature type="active site" description="O-(5'-phospho-DNA)-serine intermediate" evidence="6 7">
    <location>
        <position position="9"/>
    </location>
</feature>
<dbReference type="AlphaFoldDB" id="A0A1G7IJA9"/>
<dbReference type="InterPro" id="IPR006118">
    <property type="entry name" value="Recombinase_CS"/>
</dbReference>
<dbReference type="PROSITE" id="PS00397">
    <property type="entry name" value="RECOMBINASES_1"/>
    <property type="match status" value="1"/>
</dbReference>
<protein>
    <submittedName>
        <fullName evidence="9">Site-specific DNA recombinase</fullName>
    </submittedName>
</protein>
<dbReference type="SUPFAM" id="SSF53041">
    <property type="entry name" value="Resolvase-like"/>
    <property type="match status" value="1"/>
</dbReference>
<evidence type="ECO:0000259" key="8">
    <source>
        <dbReference type="PROSITE" id="PS51736"/>
    </source>
</evidence>
<name>A0A1G7IJA9_9FLAO</name>
<proteinExistence type="inferred from homology"/>
<evidence type="ECO:0000256" key="4">
    <source>
        <dbReference type="ARBA" id="ARBA00023125"/>
    </source>
</evidence>
<keyword evidence="10" id="KW-1185">Reference proteome</keyword>
<dbReference type="PROSITE" id="PS51736">
    <property type="entry name" value="RECOMBINASES_3"/>
    <property type="match status" value="1"/>
</dbReference>
<dbReference type="PANTHER" id="PTHR30461:SF2">
    <property type="entry name" value="SERINE RECOMBINASE PINE-RELATED"/>
    <property type="match status" value="1"/>
</dbReference>
<evidence type="ECO:0000313" key="10">
    <source>
        <dbReference type="Proteomes" id="UP000199109"/>
    </source>
</evidence>
<dbReference type="EMBL" id="FNAO01000012">
    <property type="protein sequence ID" value="SDF12801.1"/>
    <property type="molecule type" value="Genomic_DNA"/>
</dbReference>
<reference evidence="9 10" key="1">
    <citation type="submission" date="2016-10" db="EMBL/GenBank/DDBJ databases">
        <authorList>
            <person name="de Groot N.N."/>
        </authorList>
    </citation>
    <scope>NUCLEOTIDE SEQUENCE [LARGE SCALE GENOMIC DNA]</scope>
    <source>
        <strain evidence="9 10">DSM 23421</strain>
    </source>
</reference>
<sequence length="187" mass="21315">MIFGYARVSTSEQKLGAQIDLLKNAGCEKIYTDIASGARSDRKGLNELIRYMRKGDTVIAYKNDRMFRSLKNMIDLIDKFNEAGVYFKSLSEPEFDTASANGKFLLQIFAAVAEFERNLISERTKVGLNNARKRNKLLGRPTGSKKVTIEKYHFAKYLYDSKNLPIKTACKQAKISKSSFYRIEKVL</sequence>
<dbReference type="OrthoDB" id="9797501at2"/>
<evidence type="ECO:0000313" key="9">
    <source>
        <dbReference type="EMBL" id="SDF12801.1"/>
    </source>
</evidence>
<dbReference type="RefSeq" id="WP_091873924.1">
    <property type="nucleotide sequence ID" value="NZ_FNAO01000012.1"/>
</dbReference>
<comment type="similarity">
    <text evidence="1">Belongs to the site-specific recombinase resolvase family.</text>
</comment>
<keyword evidence="3" id="KW-0230">DNA invertase</keyword>
<evidence type="ECO:0000256" key="3">
    <source>
        <dbReference type="ARBA" id="ARBA00023100"/>
    </source>
</evidence>
<dbReference type="Gene3D" id="3.40.50.1390">
    <property type="entry name" value="Resolvase, N-terminal catalytic domain"/>
    <property type="match status" value="1"/>
</dbReference>
<gene>
    <name evidence="9" type="ORF">SAMN05421636_11253</name>
</gene>
<keyword evidence="4" id="KW-0238">DNA-binding</keyword>
<evidence type="ECO:0000256" key="1">
    <source>
        <dbReference type="ARBA" id="ARBA00009913"/>
    </source>
</evidence>
<dbReference type="CDD" id="cd03768">
    <property type="entry name" value="SR_ResInv"/>
    <property type="match status" value="1"/>
</dbReference>
<evidence type="ECO:0000256" key="5">
    <source>
        <dbReference type="ARBA" id="ARBA00023172"/>
    </source>
</evidence>
<keyword evidence="2" id="KW-0229">DNA integration</keyword>
<dbReference type="FunFam" id="3.40.50.1390:FF:000001">
    <property type="entry name" value="DNA recombinase"/>
    <property type="match status" value="1"/>
</dbReference>
<dbReference type="Pfam" id="PF00239">
    <property type="entry name" value="Resolvase"/>
    <property type="match status" value="1"/>
</dbReference>
<accession>A0A1G7IJA9</accession>
<evidence type="ECO:0000256" key="2">
    <source>
        <dbReference type="ARBA" id="ARBA00022908"/>
    </source>
</evidence>
<organism evidence="9 10">
    <name type="scientific">Pricia antarctica</name>
    <dbReference type="NCBI Taxonomy" id="641691"/>
    <lineage>
        <taxon>Bacteria</taxon>
        <taxon>Pseudomonadati</taxon>
        <taxon>Bacteroidota</taxon>
        <taxon>Flavobacteriia</taxon>
        <taxon>Flavobacteriales</taxon>
        <taxon>Flavobacteriaceae</taxon>
        <taxon>Pricia</taxon>
    </lineage>
</organism>
<dbReference type="STRING" id="641691.SAMN05421636_11253"/>
<dbReference type="InterPro" id="IPR036162">
    <property type="entry name" value="Resolvase-like_N_sf"/>
</dbReference>
<dbReference type="GO" id="GO:0015074">
    <property type="term" value="P:DNA integration"/>
    <property type="evidence" value="ECO:0007669"/>
    <property type="project" value="UniProtKB-KW"/>
</dbReference>
<evidence type="ECO:0000256" key="7">
    <source>
        <dbReference type="PROSITE-ProRule" id="PRU10137"/>
    </source>
</evidence>
<evidence type="ECO:0000256" key="6">
    <source>
        <dbReference type="PIRSR" id="PIRSR606118-50"/>
    </source>
</evidence>
<dbReference type="GO" id="GO:0003677">
    <property type="term" value="F:DNA binding"/>
    <property type="evidence" value="ECO:0007669"/>
    <property type="project" value="UniProtKB-KW"/>
</dbReference>
<dbReference type="PANTHER" id="PTHR30461">
    <property type="entry name" value="DNA-INVERTASE FROM LAMBDOID PROPHAGE"/>
    <property type="match status" value="1"/>
</dbReference>
<feature type="domain" description="Resolvase/invertase-type recombinase catalytic" evidence="8">
    <location>
        <begin position="1"/>
        <end position="135"/>
    </location>
</feature>
<dbReference type="GO" id="GO:0000150">
    <property type="term" value="F:DNA strand exchange activity"/>
    <property type="evidence" value="ECO:0007669"/>
    <property type="project" value="UniProtKB-KW"/>
</dbReference>
<keyword evidence="5" id="KW-0233">DNA recombination</keyword>
<dbReference type="SMART" id="SM00857">
    <property type="entry name" value="Resolvase"/>
    <property type="match status" value="1"/>
</dbReference>
<dbReference type="InterPro" id="IPR006119">
    <property type="entry name" value="Resolv_N"/>
</dbReference>
<dbReference type="Proteomes" id="UP000199109">
    <property type="component" value="Unassembled WGS sequence"/>
</dbReference>
<dbReference type="InterPro" id="IPR050639">
    <property type="entry name" value="SSR_resolvase"/>
</dbReference>